<dbReference type="Pfam" id="PF09359">
    <property type="entry name" value="VTC"/>
    <property type="match status" value="1"/>
</dbReference>
<evidence type="ECO:0000259" key="1">
    <source>
        <dbReference type="Pfam" id="PF09359"/>
    </source>
</evidence>
<dbReference type="Proteomes" id="UP000886721">
    <property type="component" value="Unassembled WGS sequence"/>
</dbReference>
<dbReference type="CDD" id="cd07750">
    <property type="entry name" value="PolyPPase_VTC_like"/>
    <property type="match status" value="1"/>
</dbReference>
<reference evidence="2" key="1">
    <citation type="journal article" date="2021" name="PeerJ">
        <title>Extensive microbial diversity within the chicken gut microbiome revealed by metagenomics and culture.</title>
        <authorList>
            <person name="Gilroy R."/>
            <person name="Ravi A."/>
            <person name="Getino M."/>
            <person name="Pursley I."/>
            <person name="Horton D.L."/>
            <person name="Alikhan N.F."/>
            <person name="Baker D."/>
            <person name="Gharbi K."/>
            <person name="Hall N."/>
            <person name="Watson M."/>
            <person name="Adriaenssens E.M."/>
            <person name="Foster-Nyarko E."/>
            <person name="Jarju S."/>
            <person name="Secka A."/>
            <person name="Antonio M."/>
            <person name="Oren A."/>
            <person name="Chaudhuri R.R."/>
            <person name="La Ragione R."/>
            <person name="Hildebrand F."/>
            <person name="Pallen M.J."/>
        </authorList>
    </citation>
    <scope>NUCLEOTIDE SEQUENCE</scope>
    <source>
        <strain evidence="2">CHK191-13928</strain>
    </source>
</reference>
<sequence>MNEVLRQEKKYLMTLQNVKKLTGKLSQVLVEDEHNGADGYSIRSLYFDTPYDDDFQDKVDGLLLRKKIRLRIYDPKAKTAKLEMKQKEGMYQRKRSLKLSREDAKALIRGDYGVLLKYSEPFAAECYGVMCMKGYRPKTVVEYLRKAYIAKENSIRVTFDSKIIATEARYDIFAEDLNFYPVLDPFNAVLEVKYNGFLLSYIKNLLDSADRSELSVSKYCLARGISCGFVV</sequence>
<dbReference type="Gene3D" id="3.20.100.30">
    <property type="entry name" value="VTC, catalytic tunnel domain"/>
    <property type="match status" value="1"/>
</dbReference>
<dbReference type="AlphaFoldDB" id="A0A9D1WXN0"/>
<dbReference type="InterPro" id="IPR018966">
    <property type="entry name" value="VTC_domain"/>
</dbReference>
<proteinExistence type="predicted"/>
<organism evidence="2 3">
    <name type="scientific">Candidatus Anaerostipes excrementavium</name>
    <dbReference type="NCBI Taxonomy" id="2838463"/>
    <lineage>
        <taxon>Bacteria</taxon>
        <taxon>Bacillati</taxon>
        <taxon>Bacillota</taxon>
        <taxon>Clostridia</taxon>
        <taxon>Lachnospirales</taxon>
        <taxon>Lachnospiraceae</taxon>
        <taxon>Anaerostipes</taxon>
    </lineage>
</organism>
<evidence type="ECO:0000313" key="2">
    <source>
        <dbReference type="EMBL" id="HIX68670.1"/>
    </source>
</evidence>
<dbReference type="GO" id="GO:0006799">
    <property type="term" value="P:polyphosphate biosynthetic process"/>
    <property type="evidence" value="ECO:0007669"/>
    <property type="project" value="UniProtKB-ARBA"/>
</dbReference>
<dbReference type="InterPro" id="IPR042267">
    <property type="entry name" value="VTC_sf"/>
</dbReference>
<feature type="domain" description="VTC" evidence="1">
    <location>
        <begin position="6"/>
        <end position="222"/>
    </location>
</feature>
<evidence type="ECO:0000313" key="3">
    <source>
        <dbReference type="Proteomes" id="UP000886721"/>
    </source>
</evidence>
<comment type="caution">
    <text evidence="2">The sequence shown here is derived from an EMBL/GenBank/DDBJ whole genome shotgun (WGS) entry which is preliminary data.</text>
</comment>
<name>A0A9D1WXN0_9FIRM</name>
<accession>A0A9D1WXN0</accession>
<protein>
    <submittedName>
        <fullName evidence="2">Polyphosphate polymerase domain-containing protein</fullName>
    </submittedName>
</protein>
<dbReference type="EMBL" id="DXEM01000034">
    <property type="protein sequence ID" value="HIX68670.1"/>
    <property type="molecule type" value="Genomic_DNA"/>
</dbReference>
<gene>
    <name evidence="2" type="ORF">H9735_11195</name>
</gene>
<reference evidence="2" key="2">
    <citation type="submission" date="2021-04" db="EMBL/GenBank/DDBJ databases">
        <authorList>
            <person name="Gilroy R."/>
        </authorList>
    </citation>
    <scope>NUCLEOTIDE SEQUENCE</scope>
    <source>
        <strain evidence="2">CHK191-13928</strain>
    </source>
</reference>